<organism evidence="1 2">
    <name type="scientific">Desulfurivibrio alkaliphilus (strain DSM 19089 / UNIQEM U267 / AHT2)</name>
    <dbReference type="NCBI Taxonomy" id="589865"/>
    <lineage>
        <taxon>Bacteria</taxon>
        <taxon>Pseudomonadati</taxon>
        <taxon>Thermodesulfobacteriota</taxon>
        <taxon>Desulfobulbia</taxon>
        <taxon>Desulfobulbales</taxon>
        <taxon>Desulfobulbaceae</taxon>
        <taxon>Desulfurivibrio</taxon>
    </lineage>
</organism>
<gene>
    <name evidence="1" type="ordered locus">DaAHT2_2036</name>
</gene>
<protein>
    <submittedName>
        <fullName evidence="1">RNA-binding protein, predicted</fullName>
    </submittedName>
</protein>
<evidence type="ECO:0000313" key="2">
    <source>
        <dbReference type="Proteomes" id="UP000001508"/>
    </source>
</evidence>
<dbReference type="KEGG" id="dak:DaAHT2_2036"/>
<reference evidence="2" key="1">
    <citation type="submission" date="2010-02" db="EMBL/GenBank/DDBJ databases">
        <title>Complete sequence of Desulfurivibrio alkaliphilus AHT2.</title>
        <authorList>
            <consortium name="US DOE Joint Genome Institute"/>
            <person name="Pitluck S."/>
            <person name="Chertkov O."/>
            <person name="Detter J.C."/>
            <person name="Han C."/>
            <person name="Tapia R."/>
            <person name="Larimer F."/>
            <person name="Land M."/>
            <person name="Hauser L."/>
            <person name="Kyrpides N."/>
            <person name="Mikhailova N."/>
            <person name="Sorokin D.Y."/>
            <person name="Muyzer G."/>
            <person name="Woyke T."/>
        </authorList>
    </citation>
    <scope>NUCLEOTIDE SEQUENCE [LARGE SCALE GENOMIC DNA]</scope>
    <source>
        <strain evidence="2">DSM 19089 / UNIQEM U267 / AHT2</strain>
    </source>
</reference>
<sequence>MCQISVVYQQQDKEELIAENVSLLEVENNGVKISTLFEEPKLIEGAAVSRIDFLAGKVILTNKL</sequence>
<dbReference type="HOGENOM" id="CLU_2860363_0_0_7"/>
<dbReference type="Proteomes" id="UP000001508">
    <property type="component" value="Chromosome"/>
</dbReference>
<accession>D6Z5H3</accession>
<dbReference type="Pfam" id="PF10133">
    <property type="entry name" value="CooT"/>
    <property type="match status" value="1"/>
</dbReference>
<dbReference type="InterPro" id="IPR019300">
    <property type="entry name" value="CooT"/>
</dbReference>
<dbReference type="STRING" id="589865.DaAHT2_2036"/>
<dbReference type="OrthoDB" id="5432591at2"/>
<name>D6Z5H3_DESAT</name>
<dbReference type="AlphaFoldDB" id="D6Z5H3"/>
<dbReference type="InParanoid" id="D6Z5H3"/>
<evidence type="ECO:0000313" key="1">
    <source>
        <dbReference type="EMBL" id="ADH86710.1"/>
    </source>
</evidence>
<proteinExistence type="predicted"/>
<dbReference type="eggNOG" id="COG1532">
    <property type="taxonomic scope" value="Bacteria"/>
</dbReference>
<keyword evidence="2" id="KW-1185">Reference proteome</keyword>
<dbReference type="EMBL" id="CP001940">
    <property type="protein sequence ID" value="ADH86710.1"/>
    <property type="molecule type" value="Genomic_DNA"/>
</dbReference>
<dbReference type="RefSeq" id="WP_013164229.1">
    <property type="nucleotide sequence ID" value="NC_014216.1"/>
</dbReference>